<evidence type="ECO:0000313" key="4">
    <source>
        <dbReference type="EMBL" id="TNC74207.1"/>
    </source>
</evidence>
<keyword evidence="1 4" id="KW-0489">Methyltransferase</keyword>
<proteinExistence type="predicted"/>
<keyword evidence="5" id="KW-1185">Reference proteome</keyword>
<dbReference type="GO" id="GO:0008170">
    <property type="term" value="F:N-methyltransferase activity"/>
    <property type="evidence" value="ECO:0007669"/>
    <property type="project" value="UniProtKB-ARBA"/>
</dbReference>
<evidence type="ECO:0000256" key="1">
    <source>
        <dbReference type="ARBA" id="ARBA00022603"/>
    </source>
</evidence>
<dbReference type="Proteomes" id="UP000305709">
    <property type="component" value="Unassembled WGS sequence"/>
</dbReference>
<dbReference type="PROSITE" id="PS00092">
    <property type="entry name" value="N6_MTASE"/>
    <property type="match status" value="1"/>
</dbReference>
<dbReference type="GO" id="GO:0032259">
    <property type="term" value="P:methylation"/>
    <property type="evidence" value="ECO:0007669"/>
    <property type="project" value="UniProtKB-KW"/>
</dbReference>
<dbReference type="EMBL" id="VDFV01000002">
    <property type="protein sequence ID" value="TNC74207.1"/>
    <property type="molecule type" value="Genomic_DNA"/>
</dbReference>
<dbReference type="PANTHER" id="PTHR47739">
    <property type="entry name" value="TRNA1(VAL) (ADENINE(37)-N6)-METHYLTRANSFERASE"/>
    <property type="match status" value="1"/>
</dbReference>
<dbReference type="AlphaFoldDB" id="A0A5C4NNH0"/>
<dbReference type="SUPFAM" id="SSF53335">
    <property type="entry name" value="S-adenosyl-L-methionine-dependent methyltransferases"/>
    <property type="match status" value="1"/>
</dbReference>
<keyword evidence="4" id="KW-0808">Transferase</keyword>
<dbReference type="GO" id="GO:0003676">
    <property type="term" value="F:nucleic acid binding"/>
    <property type="evidence" value="ECO:0007669"/>
    <property type="project" value="InterPro"/>
</dbReference>
<evidence type="ECO:0000259" key="3">
    <source>
        <dbReference type="Pfam" id="PF05175"/>
    </source>
</evidence>
<evidence type="ECO:0000313" key="5">
    <source>
        <dbReference type="Proteomes" id="UP000305709"/>
    </source>
</evidence>
<sequence>MTRSWSSVTTASTAASDLTLDAFLGGRLRLRQPARGFRAGQDAILLAAAVPACPGEAALELGCGAGAAILALGARVPGLRLAGIEIQPAYAALARSNAALNGLPLDLWEGDLAVPPPDLRAATFDHVLMNPPYYDRTRTTRAADPGRDLAHGGDTPLALWLKLAARRLRPGGTLTLIQRAARLPEVLAALPATLGSPELLPLAPREGRAATTVLLRARKGGRAPFCLLAALPVHAGARHERDAPDFAPWAAAVLRDGAALPWP</sequence>
<name>A0A5C4NNH0_9RHOB</name>
<feature type="domain" description="Methyltransferase small" evidence="3">
    <location>
        <begin position="45"/>
        <end position="143"/>
    </location>
</feature>
<protein>
    <submittedName>
        <fullName evidence="4">Methyltransferase</fullName>
    </submittedName>
</protein>
<organism evidence="4 5">
    <name type="scientific">Rubellimicrobium roseum</name>
    <dbReference type="NCBI Taxonomy" id="687525"/>
    <lineage>
        <taxon>Bacteria</taxon>
        <taxon>Pseudomonadati</taxon>
        <taxon>Pseudomonadota</taxon>
        <taxon>Alphaproteobacteria</taxon>
        <taxon>Rhodobacterales</taxon>
        <taxon>Roseobacteraceae</taxon>
        <taxon>Rubellimicrobium</taxon>
    </lineage>
</organism>
<dbReference type="InterPro" id="IPR007848">
    <property type="entry name" value="Small_mtfrase_dom"/>
</dbReference>
<keyword evidence="2" id="KW-0949">S-adenosyl-L-methionine</keyword>
<accession>A0A5C4NNH0</accession>
<dbReference type="OrthoDB" id="5489421at2"/>
<dbReference type="GO" id="GO:0008757">
    <property type="term" value="F:S-adenosylmethionine-dependent methyltransferase activity"/>
    <property type="evidence" value="ECO:0007669"/>
    <property type="project" value="UniProtKB-ARBA"/>
</dbReference>
<dbReference type="RefSeq" id="WP_139080168.1">
    <property type="nucleotide sequence ID" value="NZ_VDFV01000002.1"/>
</dbReference>
<gene>
    <name evidence="4" type="ORF">FHG71_03170</name>
</gene>
<dbReference type="InterPro" id="IPR029063">
    <property type="entry name" value="SAM-dependent_MTases_sf"/>
</dbReference>
<dbReference type="Gene3D" id="3.40.50.150">
    <property type="entry name" value="Vaccinia Virus protein VP39"/>
    <property type="match status" value="1"/>
</dbReference>
<dbReference type="PANTHER" id="PTHR47739:SF1">
    <property type="entry name" value="TRNA1(VAL) (ADENINE(37)-N6)-METHYLTRANSFERASE"/>
    <property type="match status" value="1"/>
</dbReference>
<comment type="caution">
    <text evidence="4">The sequence shown here is derived from an EMBL/GenBank/DDBJ whole genome shotgun (WGS) entry which is preliminary data.</text>
</comment>
<dbReference type="InterPro" id="IPR050210">
    <property type="entry name" value="tRNA_Adenine-N(6)_MTase"/>
</dbReference>
<dbReference type="Pfam" id="PF05175">
    <property type="entry name" value="MTS"/>
    <property type="match status" value="1"/>
</dbReference>
<evidence type="ECO:0000256" key="2">
    <source>
        <dbReference type="ARBA" id="ARBA00022691"/>
    </source>
</evidence>
<reference evidence="4 5" key="1">
    <citation type="submission" date="2019-06" db="EMBL/GenBank/DDBJ databases">
        <authorList>
            <person name="Jiang L."/>
        </authorList>
    </citation>
    <scope>NUCLEOTIDE SEQUENCE [LARGE SCALE GENOMIC DNA]</scope>
    <source>
        <strain evidence="4 5">YIM 48858</strain>
    </source>
</reference>
<dbReference type="InterPro" id="IPR002052">
    <property type="entry name" value="DNA_methylase_N6_adenine_CS"/>
</dbReference>